<dbReference type="AlphaFoldDB" id="A0A022QX77"/>
<gene>
    <name evidence="1" type="ORF">MIMGU_mgv1a017087mg</name>
</gene>
<proteinExistence type="predicted"/>
<reference evidence="1 2" key="1">
    <citation type="journal article" date="2013" name="Proc. Natl. Acad. Sci. U.S.A.">
        <title>Fine-scale variation in meiotic recombination in Mimulus inferred from population shotgun sequencing.</title>
        <authorList>
            <person name="Hellsten U."/>
            <person name="Wright K.M."/>
            <person name="Jenkins J."/>
            <person name="Shu S."/>
            <person name="Yuan Y."/>
            <person name="Wessler S.R."/>
            <person name="Schmutz J."/>
            <person name="Willis J.H."/>
            <person name="Rokhsar D.S."/>
        </authorList>
    </citation>
    <scope>NUCLEOTIDE SEQUENCE [LARGE SCALE GENOMIC DNA]</scope>
    <source>
        <strain evidence="2">cv. DUN x IM62</strain>
    </source>
</reference>
<evidence type="ECO:0000313" key="2">
    <source>
        <dbReference type="Proteomes" id="UP000030748"/>
    </source>
</evidence>
<protein>
    <submittedName>
        <fullName evidence="1">Uncharacterized protein</fullName>
    </submittedName>
</protein>
<keyword evidence="2" id="KW-1185">Reference proteome</keyword>
<sequence>MIEHDLEIAAIWVEMLRRQKEFIEYRKSTLKMRKKFLAGSSSLMATSLKELFFIEDLVKNHGYKGKIYASAPLTRGCAEGFGQTTNLKITYVE</sequence>
<dbReference type="Proteomes" id="UP000030748">
    <property type="component" value="Unassembled WGS sequence"/>
</dbReference>
<name>A0A022QX77_ERYGU</name>
<evidence type="ECO:0000313" key="1">
    <source>
        <dbReference type="EMBL" id="EYU31130.1"/>
    </source>
</evidence>
<accession>A0A022QX77</accession>
<dbReference type="EMBL" id="KI631018">
    <property type="protein sequence ID" value="EYU31130.1"/>
    <property type="molecule type" value="Genomic_DNA"/>
</dbReference>
<organism evidence="1 2">
    <name type="scientific">Erythranthe guttata</name>
    <name type="common">Yellow monkey flower</name>
    <name type="synonym">Mimulus guttatus</name>
    <dbReference type="NCBI Taxonomy" id="4155"/>
    <lineage>
        <taxon>Eukaryota</taxon>
        <taxon>Viridiplantae</taxon>
        <taxon>Streptophyta</taxon>
        <taxon>Embryophyta</taxon>
        <taxon>Tracheophyta</taxon>
        <taxon>Spermatophyta</taxon>
        <taxon>Magnoliopsida</taxon>
        <taxon>eudicotyledons</taxon>
        <taxon>Gunneridae</taxon>
        <taxon>Pentapetalae</taxon>
        <taxon>asterids</taxon>
        <taxon>lamiids</taxon>
        <taxon>Lamiales</taxon>
        <taxon>Phrymaceae</taxon>
        <taxon>Erythranthe</taxon>
    </lineage>
</organism>